<organism evidence="1 2">
    <name type="scientific">Babesia gibsoni</name>
    <dbReference type="NCBI Taxonomy" id="33632"/>
    <lineage>
        <taxon>Eukaryota</taxon>
        <taxon>Sar</taxon>
        <taxon>Alveolata</taxon>
        <taxon>Apicomplexa</taxon>
        <taxon>Aconoidasida</taxon>
        <taxon>Piroplasmida</taxon>
        <taxon>Babesiidae</taxon>
        <taxon>Babesia</taxon>
    </lineage>
</organism>
<evidence type="ECO:0000313" key="2">
    <source>
        <dbReference type="Proteomes" id="UP001230268"/>
    </source>
</evidence>
<comment type="caution">
    <text evidence="1">The sequence shown here is derived from an EMBL/GenBank/DDBJ whole genome shotgun (WGS) entry which is preliminary data.</text>
</comment>
<dbReference type="AlphaFoldDB" id="A0AAD8USB8"/>
<gene>
    <name evidence="1" type="ORF">BgAZ_107710</name>
</gene>
<keyword evidence="2" id="KW-1185">Reference proteome</keyword>
<proteinExistence type="predicted"/>
<sequence>MMYIPVLPRFARLVTRRHFSSISYPWERSNSVMELIESVKSASIAGHAYKESMERKAMELLSGDMKEAAMLIITLHNFGCNASSLLEKIKIKGKGEHLDLLFRALSECGITAPPDAEVEIMYAAQTADHPLQVYNYICGIGSYTSTKVIDSLPFLLKRMEEIGISNFTPLQILQIAGGVAYVDANSHSGLLNKLCTDLVERGLSNITMPDLLDGMAKLSRNYQCTRLLSEFEKELLSHISSSSLNPEEICQAVYIFSRYHRSNNLVMDRIAVNLRRDIGNYDLDKLSRIVLGLSKIGYYNKAIVDLCGRMVRTFLDKDSTADVMLLTNLYTGFSRFLYHEKIFDIFSEILRKEEVFANLQIHDAVAIVRAYARVHLVDERLFTMLDNKVFSQPMNSDLSMKLLVAHGKLRYRNPRLQNSLLNNINLKEVESQIEREKLKLATERLCLFYPEITDEPDMELPRITWQKFEPVRRRMQHIRRRKWTW</sequence>
<evidence type="ECO:0000313" key="1">
    <source>
        <dbReference type="EMBL" id="KAK1444865.1"/>
    </source>
</evidence>
<name>A0AAD8USB8_BABGI</name>
<dbReference type="Proteomes" id="UP001230268">
    <property type="component" value="Unassembled WGS sequence"/>
</dbReference>
<reference evidence="1" key="1">
    <citation type="submission" date="2023-08" db="EMBL/GenBank/DDBJ databases">
        <title>Draft sequence of the Babesia gibsoni genome.</title>
        <authorList>
            <person name="Yamagishi J.Y."/>
            <person name="Xuan X.X."/>
        </authorList>
    </citation>
    <scope>NUCLEOTIDE SEQUENCE</scope>
    <source>
        <strain evidence="1">Azabu</strain>
    </source>
</reference>
<accession>A0AAD8USB8</accession>
<protein>
    <submittedName>
        <fullName evidence="1">Uncharacterized protein</fullName>
    </submittedName>
</protein>
<dbReference type="EMBL" id="JAVEPI010000001">
    <property type="protein sequence ID" value="KAK1444865.1"/>
    <property type="molecule type" value="Genomic_DNA"/>
</dbReference>